<evidence type="ECO:0000256" key="1">
    <source>
        <dbReference type="ARBA" id="ARBA00022485"/>
    </source>
</evidence>
<dbReference type="GO" id="GO:0046872">
    <property type="term" value="F:metal ion binding"/>
    <property type="evidence" value="ECO:0007669"/>
    <property type="project" value="UniProtKB-KW"/>
</dbReference>
<evidence type="ECO:0000256" key="2">
    <source>
        <dbReference type="ARBA" id="ARBA00022723"/>
    </source>
</evidence>
<feature type="domain" description="2Fe-2S ferredoxin-type" evidence="7">
    <location>
        <begin position="3"/>
        <end position="81"/>
    </location>
</feature>
<dbReference type="Pfam" id="PF13510">
    <property type="entry name" value="Fer2_4"/>
    <property type="match status" value="1"/>
</dbReference>
<dbReference type="Gene3D" id="3.30.70.20">
    <property type="match status" value="1"/>
</dbReference>
<sequence length="1076" mass="116488">MERTVRVLLNGKEVHGYPGQKILDLCAECGVEIPTLCYNEHLSIHGGCSLCLVEIEGAKALVRACASTIAPDMVIRTDTKRANDARRLALELLLSDHVGDCRPPCTLACPAQANVQGYINTAAQGKFSEALGILHKNIVLPSSIGRVCPAPCQEKCRRNFVDEEPVSIRNIKRFIGDHGLAQDSLGHVPAIADNGKTVAIVGGGPAGMSAAYYLRLKGYDVTVIEKEAALGGMMRYGIPDYRLPQEVLQKECDWLVSHGIELRMNTCLGKDVTLDQLRDDYDAVLLAMGCWKSSSMRTPGEDLPGVLGGIDFLYTVNLHDPIKIGDKVAVVGGGNTAMDACRCAKRLGAEKVYIVYRRTEAEMPAEEIEIKEAKEEGVEFLFLAAPTAIEGNGKVERLVCEKMELGEADASGRRRPVPTGETFALEVDNVIAAIGQGIDFKGLPKSIHDNRSMAVNEHYETPLPGVFVCGDQQTGPKIAVEALGTGHWAAESIHSYLTTGKAKKPFVYDVVRNDLGPDDFADREKQPREHTAHVDPSVRLSKPFEEYDTGLTEEQVLRDASRCMECGCADVFECKLRRYAIDYEVNPDRIAGEHAKGIEEANQYYVRNMDKCILCGQCVRTCDEIAGFHAIDFANRGFAATISPEYFKGIDASDCTFCGLCVQNCPVGALMEKRAERWPHQEKPTLVSTTCSKCPVGCEIDLNLDASCDRIVRVTSDFNKIDSPSFGMTCVKGRYQFDDVAENRLMSPMAKGAEIGWADAAEKASAMIKNASKMAFALGADLTNEEMSSVSDFISKTGVKADVAVEGVSCFAHLTEAMEKAWGRRSAGIGYDALIDSDCVLLLDDNLSDDQPVMSSWIRRAMRKNGATMVYAGNHSDKFDMGEAIVIGCDVASVAEAILNPIKGEEKSCCSEAGRAAAALLKAKKPAIIVGKGAARSTSAEAVIALADHLKTKAVYPLYTGANVQGAIDGNVSTMSIKDLRDSSSTYDLIVSVGRVEMPRSSLAIVVRANDFDGSGKVDLALPQLAWAEKRGTVTNMTGRTLNVKSGPVAPENAKDLSWILSAVARRMEVEIPAVR</sequence>
<keyword evidence="4" id="KW-0560">Oxidoreductase</keyword>
<dbReference type="InterPro" id="IPR036010">
    <property type="entry name" value="2Fe-2S_ferredoxin-like_sf"/>
</dbReference>
<gene>
    <name evidence="10" type="ORF">SAMN06275492_11237</name>
</gene>
<feature type="domain" description="4Fe-4S ferredoxin-type" evidence="8">
    <location>
        <begin position="646"/>
        <end position="675"/>
    </location>
</feature>
<dbReference type="PANTHER" id="PTHR42783:SF3">
    <property type="entry name" value="GLUTAMATE SYNTHASE [NADPH] SMALL CHAIN-RELATED"/>
    <property type="match status" value="1"/>
</dbReference>
<dbReference type="FunFam" id="3.30.70.20:FF:000035">
    <property type="entry name" value="Iron hydrogenase 1"/>
    <property type="match status" value="1"/>
</dbReference>
<dbReference type="AlphaFoldDB" id="A0A1X7JH84"/>
<name>A0A1X7JH84_9BACT</name>
<feature type="domain" description="4Fe-4S Mo/W bis-MGD-type" evidence="9">
    <location>
        <begin position="684"/>
        <end position="744"/>
    </location>
</feature>
<keyword evidence="6" id="KW-0411">Iron-sulfur</keyword>
<dbReference type="InterPro" id="IPR023753">
    <property type="entry name" value="FAD/NAD-binding_dom"/>
</dbReference>
<dbReference type="InterPro" id="IPR009051">
    <property type="entry name" value="Helical_ferredxn"/>
</dbReference>
<dbReference type="InterPro" id="IPR036188">
    <property type="entry name" value="FAD/NAD-bd_sf"/>
</dbReference>
<keyword evidence="5" id="KW-0408">Iron</keyword>
<dbReference type="InterPro" id="IPR006963">
    <property type="entry name" value="Mopterin_OxRdtase_4Fe-4S_dom"/>
</dbReference>
<keyword evidence="1" id="KW-0004">4Fe-4S</keyword>
<protein>
    <submittedName>
        <fullName evidence="10">Formate dehydrogenase major subunit</fullName>
    </submittedName>
</protein>
<dbReference type="GO" id="GO:0016491">
    <property type="term" value="F:oxidoreductase activity"/>
    <property type="evidence" value="ECO:0007669"/>
    <property type="project" value="UniProtKB-KW"/>
</dbReference>
<dbReference type="GO" id="GO:0051539">
    <property type="term" value="F:4 iron, 4 sulfur cluster binding"/>
    <property type="evidence" value="ECO:0007669"/>
    <property type="project" value="UniProtKB-KW"/>
</dbReference>
<proteinExistence type="predicted"/>
<evidence type="ECO:0000313" key="10">
    <source>
        <dbReference type="EMBL" id="SMG27256.1"/>
    </source>
</evidence>
<evidence type="ECO:0000313" key="11">
    <source>
        <dbReference type="Proteomes" id="UP000193355"/>
    </source>
</evidence>
<feature type="domain" description="4Fe-4S ferredoxin-type" evidence="8">
    <location>
        <begin position="603"/>
        <end position="633"/>
    </location>
</feature>
<dbReference type="PRINTS" id="PR00419">
    <property type="entry name" value="ADXRDTASE"/>
</dbReference>
<dbReference type="Pfam" id="PF07992">
    <property type="entry name" value="Pyr_redox_2"/>
    <property type="match status" value="1"/>
</dbReference>
<dbReference type="SUPFAM" id="SSF46548">
    <property type="entry name" value="alpha-helical ferredoxin"/>
    <property type="match status" value="1"/>
</dbReference>
<dbReference type="PANTHER" id="PTHR42783">
    <property type="entry name" value="GLUTAMATE SYNTHASE [NADPH] SMALL CHAIN"/>
    <property type="match status" value="1"/>
</dbReference>
<reference evidence="11" key="1">
    <citation type="submission" date="2017-04" db="EMBL/GenBank/DDBJ databases">
        <authorList>
            <person name="Varghese N."/>
            <person name="Submissions S."/>
        </authorList>
    </citation>
    <scope>NUCLEOTIDE SEQUENCE [LARGE SCALE GENOMIC DNA]</scope>
    <source>
        <strain evidence="11">USBA 82</strain>
    </source>
</reference>
<dbReference type="Pfam" id="PF04879">
    <property type="entry name" value="Molybdop_Fe4S4"/>
    <property type="match status" value="1"/>
</dbReference>
<dbReference type="InterPro" id="IPR017900">
    <property type="entry name" value="4Fe4S_Fe_S_CS"/>
</dbReference>
<dbReference type="PROSITE" id="PS51085">
    <property type="entry name" value="2FE2S_FER_2"/>
    <property type="match status" value="1"/>
</dbReference>
<dbReference type="CDD" id="cd00207">
    <property type="entry name" value="fer2"/>
    <property type="match status" value="1"/>
</dbReference>
<dbReference type="Gene3D" id="3.40.50.740">
    <property type="match status" value="1"/>
</dbReference>
<organism evidence="10 11">
    <name type="scientific">Dethiosulfovibrio salsuginis</name>
    <dbReference type="NCBI Taxonomy" id="561720"/>
    <lineage>
        <taxon>Bacteria</taxon>
        <taxon>Thermotogati</taxon>
        <taxon>Synergistota</taxon>
        <taxon>Synergistia</taxon>
        <taxon>Synergistales</taxon>
        <taxon>Dethiosulfovibrionaceae</taxon>
        <taxon>Dethiosulfovibrio</taxon>
    </lineage>
</organism>
<dbReference type="PROSITE" id="PS51379">
    <property type="entry name" value="4FE4S_FER_2"/>
    <property type="match status" value="2"/>
</dbReference>
<dbReference type="InterPro" id="IPR028261">
    <property type="entry name" value="DPD_II"/>
</dbReference>
<evidence type="ECO:0000256" key="4">
    <source>
        <dbReference type="ARBA" id="ARBA00023002"/>
    </source>
</evidence>
<dbReference type="Pfam" id="PF12838">
    <property type="entry name" value="Fer4_7"/>
    <property type="match status" value="1"/>
</dbReference>
<dbReference type="Pfam" id="PF14691">
    <property type="entry name" value="Fer4_20"/>
    <property type="match status" value="1"/>
</dbReference>
<dbReference type="InterPro" id="IPR017896">
    <property type="entry name" value="4Fe4S_Fe-S-bd"/>
</dbReference>
<dbReference type="InterPro" id="IPR042204">
    <property type="entry name" value="2Fe-2S-bd_N"/>
</dbReference>
<evidence type="ECO:0000259" key="8">
    <source>
        <dbReference type="PROSITE" id="PS51379"/>
    </source>
</evidence>
<evidence type="ECO:0000259" key="7">
    <source>
        <dbReference type="PROSITE" id="PS51085"/>
    </source>
</evidence>
<dbReference type="Gene3D" id="3.50.50.60">
    <property type="entry name" value="FAD/NAD(P)-binding domain"/>
    <property type="match status" value="1"/>
</dbReference>
<dbReference type="Pfam" id="PF00384">
    <property type="entry name" value="Molybdopterin"/>
    <property type="match status" value="1"/>
</dbReference>
<dbReference type="PROSITE" id="PS51669">
    <property type="entry name" value="4FE4S_MOW_BIS_MGD"/>
    <property type="match status" value="1"/>
</dbReference>
<evidence type="ECO:0000256" key="6">
    <source>
        <dbReference type="ARBA" id="ARBA00023014"/>
    </source>
</evidence>
<dbReference type="InterPro" id="IPR006656">
    <property type="entry name" value="Mopterin_OxRdtase"/>
</dbReference>
<accession>A0A1X7JH84</accession>
<dbReference type="InterPro" id="IPR001041">
    <property type="entry name" value="2Fe-2S_ferredoxin-type"/>
</dbReference>
<dbReference type="OrthoDB" id="9803192at2"/>
<dbReference type="RefSeq" id="WP_085544439.1">
    <property type="nucleotide sequence ID" value="NZ_FXBB01000012.1"/>
</dbReference>
<dbReference type="EMBL" id="FXBB01000012">
    <property type="protein sequence ID" value="SMG27256.1"/>
    <property type="molecule type" value="Genomic_DNA"/>
</dbReference>
<dbReference type="Gene3D" id="3.40.50.1220">
    <property type="entry name" value="TPP-binding domain"/>
    <property type="match status" value="1"/>
</dbReference>
<dbReference type="Gene3D" id="3.40.50.720">
    <property type="entry name" value="NAD(P)-binding Rossmann-like Domain"/>
    <property type="match status" value="1"/>
</dbReference>
<evidence type="ECO:0000256" key="5">
    <source>
        <dbReference type="ARBA" id="ARBA00023004"/>
    </source>
</evidence>
<dbReference type="SUPFAM" id="SSF53706">
    <property type="entry name" value="Formate dehydrogenase/DMSO reductase, domains 1-3"/>
    <property type="match status" value="1"/>
</dbReference>
<dbReference type="SUPFAM" id="SSF51971">
    <property type="entry name" value="Nucleotide-binding domain"/>
    <property type="match status" value="1"/>
</dbReference>
<keyword evidence="3" id="KW-0677">Repeat</keyword>
<keyword evidence="11" id="KW-1185">Reference proteome</keyword>
<evidence type="ECO:0000259" key="9">
    <source>
        <dbReference type="PROSITE" id="PS51669"/>
    </source>
</evidence>
<dbReference type="Proteomes" id="UP000193355">
    <property type="component" value="Unassembled WGS sequence"/>
</dbReference>
<dbReference type="Gene3D" id="1.10.1060.10">
    <property type="entry name" value="Alpha-helical ferredoxin"/>
    <property type="match status" value="1"/>
</dbReference>
<dbReference type="SUPFAM" id="SSF54292">
    <property type="entry name" value="2Fe-2S ferredoxin-like"/>
    <property type="match status" value="1"/>
</dbReference>
<evidence type="ECO:0000256" key="3">
    <source>
        <dbReference type="ARBA" id="ARBA00022737"/>
    </source>
</evidence>
<dbReference type="Gene3D" id="3.10.20.440">
    <property type="entry name" value="2Fe-2S iron-sulphur cluster binding domain, sarcosine oxidase, alpha subunit, N-terminal domain"/>
    <property type="match status" value="1"/>
</dbReference>
<dbReference type="SUPFAM" id="SSF54862">
    <property type="entry name" value="4Fe-4S ferredoxins"/>
    <property type="match status" value="1"/>
</dbReference>
<dbReference type="Gene3D" id="2.20.25.90">
    <property type="entry name" value="ADC-like domains"/>
    <property type="match status" value="1"/>
</dbReference>
<keyword evidence="2" id="KW-0479">Metal-binding</keyword>
<dbReference type="PROSITE" id="PS00198">
    <property type="entry name" value="4FE4S_FER_1"/>
    <property type="match status" value="1"/>
</dbReference>
<dbReference type="STRING" id="561720.SAMN06275492_11237"/>